<proteinExistence type="predicted"/>
<feature type="compositionally biased region" description="Basic and acidic residues" evidence="1">
    <location>
        <begin position="1"/>
        <end position="13"/>
    </location>
</feature>
<evidence type="ECO:0000313" key="2">
    <source>
        <dbReference type="EMBL" id="KCW64796.1"/>
    </source>
</evidence>
<dbReference type="InParanoid" id="A0A059BFX7"/>
<sequence length="103" mass="11447">MHRRSAWPDRDHDDDHDDAAPPGSSSRPTPSSPQDRLPPQRQHLQLPPQGVARAAFWREPDSQLHAGELKGLDLRKAHTRVSTTAACLPVDSLCTCRLASFIH</sequence>
<evidence type="ECO:0000256" key="1">
    <source>
        <dbReference type="SAM" id="MobiDB-lite"/>
    </source>
</evidence>
<gene>
    <name evidence="2" type="ORF">EUGRSUZ_G02366</name>
</gene>
<dbReference type="AlphaFoldDB" id="A0A059BFX7"/>
<feature type="region of interest" description="Disordered" evidence="1">
    <location>
        <begin position="1"/>
        <end position="43"/>
    </location>
</feature>
<name>A0A059BFX7_EUCGR</name>
<accession>A0A059BFX7</accession>
<organism evidence="2">
    <name type="scientific">Eucalyptus grandis</name>
    <name type="common">Flooded gum</name>
    <dbReference type="NCBI Taxonomy" id="71139"/>
    <lineage>
        <taxon>Eukaryota</taxon>
        <taxon>Viridiplantae</taxon>
        <taxon>Streptophyta</taxon>
        <taxon>Embryophyta</taxon>
        <taxon>Tracheophyta</taxon>
        <taxon>Spermatophyta</taxon>
        <taxon>Magnoliopsida</taxon>
        <taxon>eudicotyledons</taxon>
        <taxon>Gunneridae</taxon>
        <taxon>Pentapetalae</taxon>
        <taxon>rosids</taxon>
        <taxon>malvids</taxon>
        <taxon>Myrtales</taxon>
        <taxon>Myrtaceae</taxon>
        <taxon>Myrtoideae</taxon>
        <taxon>Eucalypteae</taxon>
        <taxon>Eucalyptus</taxon>
    </lineage>
</organism>
<dbReference type="EMBL" id="KK198759">
    <property type="protein sequence ID" value="KCW64796.1"/>
    <property type="molecule type" value="Genomic_DNA"/>
</dbReference>
<dbReference type="Gramene" id="KCW64796">
    <property type="protein sequence ID" value="KCW64796"/>
    <property type="gene ID" value="EUGRSUZ_G02366"/>
</dbReference>
<reference evidence="2" key="1">
    <citation type="submission" date="2013-07" db="EMBL/GenBank/DDBJ databases">
        <title>The genome of Eucalyptus grandis.</title>
        <authorList>
            <person name="Schmutz J."/>
            <person name="Hayes R."/>
            <person name="Myburg A."/>
            <person name="Tuskan G."/>
            <person name="Grattapaglia D."/>
            <person name="Rokhsar D.S."/>
        </authorList>
    </citation>
    <scope>NUCLEOTIDE SEQUENCE</scope>
    <source>
        <tissue evidence="2">Leaf extractions</tissue>
    </source>
</reference>
<protein>
    <submittedName>
        <fullName evidence="2">Uncharacterized protein</fullName>
    </submittedName>
</protein>
<feature type="compositionally biased region" description="Low complexity" evidence="1">
    <location>
        <begin position="21"/>
        <end position="43"/>
    </location>
</feature>